<evidence type="ECO:0000256" key="1">
    <source>
        <dbReference type="ARBA" id="ARBA00004651"/>
    </source>
</evidence>
<evidence type="ECO:0000256" key="11">
    <source>
        <dbReference type="ARBA" id="ARBA00023136"/>
    </source>
</evidence>
<evidence type="ECO:0000313" key="19">
    <source>
        <dbReference type="Proteomes" id="UP000654670"/>
    </source>
</evidence>
<dbReference type="GO" id="GO:0009252">
    <property type="term" value="P:peptidoglycan biosynthetic process"/>
    <property type="evidence" value="ECO:0007669"/>
    <property type="project" value="UniProtKB-KW"/>
</dbReference>
<accession>A0A917S1S0</accession>
<keyword evidence="12 17" id="KW-0046">Antibiotic resistance</keyword>
<evidence type="ECO:0000256" key="3">
    <source>
        <dbReference type="ARBA" id="ARBA00012374"/>
    </source>
</evidence>
<evidence type="ECO:0000256" key="14">
    <source>
        <dbReference type="ARBA" id="ARBA00032707"/>
    </source>
</evidence>
<sequence>MAEIVIGIIMGAIEGLTEFAPVSSTGHLILAGSLLHFTSNTAKTFEVIIQLGSIMAVVVLYWKRLWSLFGLYPNEHSSGPTHLNLLHLIIAGIPAIVLGFLMRDFIKSVLFSPMYVVIGLIAGGVLMIFAERLTHHDESHSLDQLSYFQAFEIGLFQCLSLWPGFSRSGSTIAGGLIAGADRKTSAEFSFILAVPMMIGASGYDFYKSLSFLKMSDLPLFAIGFITAFVVAMLAIVFFMGLLKRYTLVPFAVYRFIIAAIFAVYLIIS</sequence>
<dbReference type="PANTHER" id="PTHR30622:SF3">
    <property type="entry name" value="UNDECAPRENYL-DIPHOSPHATASE"/>
    <property type="match status" value="1"/>
</dbReference>
<comment type="similarity">
    <text evidence="2 17">Belongs to the UppP family.</text>
</comment>
<feature type="transmembrane region" description="Helical" evidence="17">
    <location>
        <begin position="82"/>
        <end position="102"/>
    </location>
</feature>
<dbReference type="HAMAP" id="MF_01006">
    <property type="entry name" value="Undec_diphosphatase"/>
    <property type="match status" value="1"/>
</dbReference>
<comment type="caution">
    <text evidence="18">The sequence shown here is derived from an EMBL/GenBank/DDBJ whole genome shotgun (WGS) entry which is preliminary data.</text>
</comment>
<feature type="transmembrane region" description="Helical" evidence="17">
    <location>
        <begin position="44"/>
        <end position="62"/>
    </location>
</feature>
<dbReference type="InterPro" id="IPR003824">
    <property type="entry name" value="UppP"/>
</dbReference>
<evidence type="ECO:0000256" key="5">
    <source>
        <dbReference type="ARBA" id="ARBA00022475"/>
    </source>
</evidence>
<keyword evidence="19" id="KW-1185">Reference proteome</keyword>
<reference evidence="18" key="2">
    <citation type="submission" date="2020-09" db="EMBL/GenBank/DDBJ databases">
        <authorList>
            <person name="Sun Q."/>
            <person name="Ohkuma M."/>
        </authorList>
    </citation>
    <scope>NUCLEOTIDE SEQUENCE</scope>
    <source>
        <strain evidence="18">JCM 15325</strain>
    </source>
</reference>
<dbReference type="NCBIfam" id="NF001389">
    <property type="entry name" value="PRK00281.1-2"/>
    <property type="match status" value="1"/>
</dbReference>
<evidence type="ECO:0000256" key="7">
    <source>
        <dbReference type="ARBA" id="ARBA00022801"/>
    </source>
</evidence>
<evidence type="ECO:0000256" key="17">
    <source>
        <dbReference type="HAMAP-Rule" id="MF_01006"/>
    </source>
</evidence>
<dbReference type="GO" id="GO:0071555">
    <property type="term" value="P:cell wall organization"/>
    <property type="evidence" value="ECO:0007669"/>
    <property type="project" value="UniProtKB-KW"/>
</dbReference>
<dbReference type="NCBIfam" id="NF001388">
    <property type="entry name" value="PRK00281.1-1"/>
    <property type="match status" value="1"/>
</dbReference>
<reference evidence="18" key="1">
    <citation type="journal article" date="2014" name="Int. J. Syst. Evol. Microbiol.">
        <title>Complete genome sequence of Corynebacterium casei LMG S-19264T (=DSM 44701T), isolated from a smear-ripened cheese.</title>
        <authorList>
            <consortium name="US DOE Joint Genome Institute (JGI-PGF)"/>
            <person name="Walter F."/>
            <person name="Albersmeier A."/>
            <person name="Kalinowski J."/>
            <person name="Ruckert C."/>
        </authorList>
    </citation>
    <scope>NUCLEOTIDE SEQUENCE</scope>
    <source>
        <strain evidence="18">JCM 15325</strain>
    </source>
</reference>
<evidence type="ECO:0000256" key="4">
    <source>
        <dbReference type="ARBA" id="ARBA00021581"/>
    </source>
</evidence>
<feature type="transmembrane region" description="Helical" evidence="17">
    <location>
        <begin position="218"/>
        <end position="241"/>
    </location>
</feature>
<comment type="function">
    <text evidence="17">Catalyzes the dephosphorylation of undecaprenyl diphosphate (UPP). Confers resistance to bacitracin.</text>
</comment>
<dbReference type="EMBL" id="BMOK01000005">
    <property type="protein sequence ID" value="GGL52671.1"/>
    <property type="molecule type" value="Genomic_DNA"/>
</dbReference>
<keyword evidence="6 17" id="KW-0812">Transmembrane</keyword>
<feature type="transmembrane region" description="Helical" evidence="17">
    <location>
        <begin position="247"/>
        <end position="267"/>
    </location>
</feature>
<dbReference type="NCBIfam" id="NF001390">
    <property type="entry name" value="PRK00281.1-4"/>
    <property type="match status" value="1"/>
</dbReference>
<organism evidence="18 19">
    <name type="scientific">Sporolactobacillus putidus</name>
    <dbReference type="NCBI Taxonomy" id="492735"/>
    <lineage>
        <taxon>Bacteria</taxon>
        <taxon>Bacillati</taxon>
        <taxon>Bacillota</taxon>
        <taxon>Bacilli</taxon>
        <taxon>Bacillales</taxon>
        <taxon>Sporolactobacillaceae</taxon>
        <taxon>Sporolactobacillus</taxon>
    </lineage>
</organism>
<protein>
    <recommendedName>
        <fullName evidence="4 17">Undecaprenyl-diphosphatase</fullName>
        <ecNumber evidence="3 17">3.6.1.27</ecNumber>
    </recommendedName>
    <alternativeName>
        <fullName evidence="15 17">Bacitracin resistance protein</fullName>
    </alternativeName>
    <alternativeName>
        <fullName evidence="14 17">Undecaprenyl pyrophosphate phosphatase</fullName>
    </alternativeName>
</protein>
<dbReference type="GO" id="GO:0046677">
    <property type="term" value="P:response to antibiotic"/>
    <property type="evidence" value="ECO:0007669"/>
    <property type="project" value="UniProtKB-UniRule"/>
</dbReference>
<keyword evidence="7 17" id="KW-0378">Hydrolase</keyword>
<dbReference type="Proteomes" id="UP000654670">
    <property type="component" value="Unassembled WGS sequence"/>
</dbReference>
<feature type="transmembrane region" description="Helical" evidence="17">
    <location>
        <begin position="188"/>
        <end position="206"/>
    </location>
</feature>
<keyword evidence="10 17" id="KW-1133">Transmembrane helix</keyword>
<dbReference type="RefSeq" id="WP_188802555.1">
    <property type="nucleotide sequence ID" value="NZ_BMOK01000005.1"/>
</dbReference>
<evidence type="ECO:0000256" key="15">
    <source>
        <dbReference type="ARBA" id="ARBA00032932"/>
    </source>
</evidence>
<keyword evidence="5 17" id="KW-1003">Cell membrane</keyword>
<evidence type="ECO:0000256" key="13">
    <source>
        <dbReference type="ARBA" id="ARBA00023316"/>
    </source>
</evidence>
<dbReference type="PANTHER" id="PTHR30622">
    <property type="entry name" value="UNDECAPRENYL-DIPHOSPHATASE"/>
    <property type="match status" value="1"/>
</dbReference>
<evidence type="ECO:0000313" key="18">
    <source>
        <dbReference type="EMBL" id="GGL52671.1"/>
    </source>
</evidence>
<dbReference type="EC" id="3.6.1.27" evidence="3 17"/>
<keyword evidence="11 17" id="KW-0472">Membrane</keyword>
<dbReference type="GO" id="GO:0005886">
    <property type="term" value="C:plasma membrane"/>
    <property type="evidence" value="ECO:0007669"/>
    <property type="project" value="UniProtKB-SubCell"/>
</dbReference>
<dbReference type="NCBIfam" id="TIGR00753">
    <property type="entry name" value="undec_PP_bacA"/>
    <property type="match status" value="1"/>
</dbReference>
<evidence type="ECO:0000256" key="8">
    <source>
        <dbReference type="ARBA" id="ARBA00022960"/>
    </source>
</evidence>
<comment type="miscellaneous">
    <text evidence="17">Bacitracin is thought to be involved in the inhibition of peptidoglycan synthesis by sequestering undecaprenyl diphosphate, thereby reducing the pool of lipid carrier available.</text>
</comment>
<evidence type="ECO:0000256" key="12">
    <source>
        <dbReference type="ARBA" id="ARBA00023251"/>
    </source>
</evidence>
<comment type="catalytic activity">
    <reaction evidence="16 17">
        <text>di-trans,octa-cis-undecaprenyl diphosphate + H2O = di-trans,octa-cis-undecaprenyl phosphate + phosphate + H(+)</text>
        <dbReference type="Rhea" id="RHEA:28094"/>
        <dbReference type="ChEBI" id="CHEBI:15377"/>
        <dbReference type="ChEBI" id="CHEBI:15378"/>
        <dbReference type="ChEBI" id="CHEBI:43474"/>
        <dbReference type="ChEBI" id="CHEBI:58405"/>
        <dbReference type="ChEBI" id="CHEBI:60392"/>
        <dbReference type="EC" id="3.6.1.27"/>
    </reaction>
</comment>
<evidence type="ECO:0000256" key="10">
    <source>
        <dbReference type="ARBA" id="ARBA00022989"/>
    </source>
</evidence>
<dbReference type="GO" id="GO:0050380">
    <property type="term" value="F:undecaprenyl-diphosphatase activity"/>
    <property type="evidence" value="ECO:0007669"/>
    <property type="project" value="UniProtKB-UniRule"/>
</dbReference>
<comment type="subcellular location">
    <subcellularLocation>
        <location evidence="1 17">Cell membrane</location>
        <topology evidence="1 17">Multi-pass membrane protein</topology>
    </subcellularLocation>
</comment>
<name>A0A917S1S0_9BACL</name>
<keyword evidence="9 17" id="KW-0573">Peptidoglycan synthesis</keyword>
<dbReference type="AlphaFoldDB" id="A0A917S1S0"/>
<proteinExistence type="inferred from homology"/>
<feature type="transmembrane region" description="Helical" evidence="17">
    <location>
        <begin position="109"/>
        <end position="130"/>
    </location>
</feature>
<evidence type="ECO:0000256" key="9">
    <source>
        <dbReference type="ARBA" id="ARBA00022984"/>
    </source>
</evidence>
<evidence type="ECO:0000256" key="16">
    <source>
        <dbReference type="ARBA" id="ARBA00047594"/>
    </source>
</evidence>
<keyword evidence="13 17" id="KW-0961">Cell wall biogenesis/degradation</keyword>
<dbReference type="GO" id="GO:0008360">
    <property type="term" value="P:regulation of cell shape"/>
    <property type="evidence" value="ECO:0007669"/>
    <property type="project" value="UniProtKB-KW"/>
</dbReference>
<dbReference type="Pfam" id="PF02673">
    <property type="entry name" value="BacA"/>
    <property type="match status" value="1"/>
</dbReference>
<gene>
    <name evidence="18" type="primary">uppP3</name>
    <name evidence="17" type="synonym">uppP</name>
    <name evidence="18" type="ORF">GCM10007968_15830</name>
</gene>
<evidence type="ECO:0000256" key="6">
    <source>
        <dbReference type="ARBA" id="ARBA00022692"/>
    </source>
</evidence>
<evidence type="ECO:0000256" key="2">
    <source>
        <dbReference type="ARBA" id="ARBA00010621"/>
    </source>
</evidence>
<keyword evidence="8 17" id="KW-0133">Cell shape</keyword>